<name>A0AA36E2F6_LACSI</name>
<reference evidence="2" key="1">
    <citation type="submission" date="2023-04" db="EMBL/GenBank/DDBJ databases">
        <authorList>
            <person name="Vijverberg K."/>
            <person name="Xiong W."/>
            <person name="Schranz E."/>
        </authorList>
    </citation>
    <scope>NUCLEOTIDE SEQUENCE</scope>
</reference>
<evidence type="ECO:0000313" key="3">
    <source>
        <dbReference type="Proteomes" id="UP001177003"/>
    </source>
</evidence>
<evidence type="ECO:0000313" key="2">
    <source>
        <dbReference type="EMBL" id="CAI9279793.1"/>
    </source>
</evidence>
<proteinExistence type="predicted"/>
<accession>A0AA36E2F6</accession>
<organism evidence="2 3">
    <name type="scientific">Lactuca saligna</name>
    <name type="common">Willowleaf lettuce</name>
    <dbReference type="NCBI Taxonomy" id="75948"/>
    <lineage>
        <taxon>Eukaryota</taxon>
        <taxon>Viridiplantae</taxon>
        <taxon>Streptophyta</taxon>
        <taxon>Embryophyta</taxon>
        <taxon>Tracheophyta</taxon>
        <taxon>Spermatophyta</taxon>
        <taxon>Magnoliopsida</taxon>
        <taxon>eudicotyledons</taxon>
        <taxon>Gunneridae</taxon>
        <taxon>Pentapetalae</taxon>
        <taxon>asterids</taxon>
        <taxon>campanulids</taxon>
        <taxon>Asterales</taxon>
        <taxon>Asteraceae</taxon>
        <taxon>Cichorioideae</taxon>
        <taxon>Cichorieae</taxon>
        <taxon>Lactucinae</taxon>
        <taxon>Lactuca</taxon>
    </lineage>
</organism>
<evidence type="ECO:0008006" key="4">
    <source>
        <dbReference type="Google" id="ProtNLM"/>
    </source>
</evidence>
<keyword evidence="3" id="KW-1185">Reference proteome</keyword>
<protein>
    <recommendedName>
        <fullName evidence="4">Jacalin-type lectin domain-containing protein</fullName>
    </recommendedName>
</protein>
<dbReference type="EMBL" id="OX465080">
    <property type="protein sequence ID" value="CAI9279793.1"/>
    <property type="molecule type" value="Genomic_DNA"/>
</dbReference>
<feature type="signal peptide" evidence="1">
    <location>
        <begin position="1"/>
        <end position="20"/>
    </location>
</feature>
<evidence type="ECO:0000256" key="1">
    <source>
        <dbReference type="SAM" id="SignalP"/>
    </source>
</evidence>
<gene>
    <name evidence="2" type="ORF">LSALG_LOCUS19573</name>
</gene>
<feature type="chain" id="PRO_5041221739" description="Jacalin-type lectin domain-containing protein" evidence="1">
    <location>
        <begin position="21"/>
        <end position="177"/>
    </location>
</feature>
<dbReference type="Proteomes" id="UP001177003">
    <property type="component" value="Chromosome 4"/>
</dbReference>
<sequence length="177" mass="20317">MTLGFMVWWLGFEILQLVTLESTHVVGGWEVCWHWGFFMVVFGEKNLKKCVEYLENSETVVAMLGNGWWFNDGDRWEAFSGQDIQAIKFTHVSNDAGVTRRLNVDWFEHDSGQQEGSAIGFKGDDKPNFIGSFYSKTKAMCLVYWNQGRNEMVHSIGMFEGMQWAIPIPSILLLSFP</sequence>
<dbReference type="AlphaFoldDB" id="A0AA36E2F6"/>
<keyword evidence="1" id="KW-0732">Signal</keyword>